<sequence length="247" mass="28310">MAREQPNIGDLLPLLESSDLQKLDEIRGLINEHLNTDRGSVLLNSLVDYYLETGCSQAVQILISVREPHDKHLLDKMYEGLGRQPCRLPTLTLLGHVVRKQPPWIHKIARSPLLNTLLKCLKADSDVVVLITGVLVLITLLPMIPQPGKQHLYEFFDIFGRLAAWNIKNPGHVTDVYLIHLHATVYSLFHRLYGMYPCNFVSYLRSHYSMKENVDTFEEVVKPMLEHVRIHPELVTGTKDHELDPTR</sequence>
<dbReference type="Pfam" id="PF04388">
    <property type="entry name" value="Hamartin"/>
    <property type="match status" value="1"/>
</dbReference>
<evidence type="ECO:0000313" key="2">
    <source>
        <dbReference type="EMBL" id="KAJ8413864.1"/>
    </source>
</evidence>
<comment type="caution">
    <text evidence="2">The sequence shown here is derived from an EMBL/GenBank/DDBJ whole genome shotgun (WGS) entry which is preliminary data.</text>
</comment>
<dbReference type="PANTHER" id="PTHR15154:SF2">
    <property type="entry name" value="HAMARTIN"/>
    <property type="match status" value="1"/>
</dbReference>
<keyword evidence="1" id="KW-0472">Membrane</keyword>
<feature type="transmembrane region" description="Helical" evidence="1">
    <location>
        <begin position="127"/>
        <end position="144"/>
    </location>
</feature>
<organism evidence="2 3">
    <name type="scientific">Aldrovandia affinis</name>
    <dbReference type="NCBI Taxonomy" id="143900"/>
    <lineage>
        <taxon>Eukaryota</taxon>
        <taxon>Metazoa</taxon>
        <taxon>Chordata</taxon>
        <taxon>Craniata</taxon>
        <taxon>Vertebrata</taxon>
        <taxon>Euteleostomi</taxon>
        <taxon>Actinopterygii</taxon>
        <taxon>Neopterygii</taxon>
        <taxon>Teleostei</taxon>
        <taxon>Notacanthiformes</taxon>
        <taxon>Halosauridae</taxon>
        <taxon>Aldrovandia</taxon>
    </lineage>
</organism>
<accession>A0AAD7WZH5</accession>
<reference evidence="2" key="1">
    <citation type="journal article" date="2023" name="Science">
        <title>Genome structures resolve the early diversification of teleost fishes.</title>
        <authorList>
            <person name="Parey E."/>
            <person name="Louis A."/>
            <person name="Montfort J."/>
            <person name="Bouchez O."/>
            <person name="Roques C."/>
            <person name="Iampietro C."/>
            <person name="Lluch J."/>
            <person name="Castinel A."/>
            <person name="Donnadieu C."/>
            <person name="Desvignes T."/>
            <person name="Floi Bucao C."/>
            <person name="Jouanno E."/>
            <person name="Wen M."/>
            <person name="Mejri S."/>
            <person name="Dirks R."/>
            <person name="Jansen H."/>
            <person name="Henkel C."/>
            <person name="Chen W.J."/>
            <person name="Zahm M."/>
            <person name="Cabau C."/>
            <person name="Klopp C."/>
            <person name="Thompson A.W."/>
            <person name="Robinson-Rechavi M."/>
            <person name="Braasch I."/>
            <person name="Lecointre G."/>
            <person name="Bobe J."/>
            <person name="Postlethwait J.H."/>
            <person name="Berthelot C."/>
            <person name="Roest Crollius H."/>
            <person name="Guiguen Y."/>
        </authorList>
    </citation>
    <scope>NUCLEOTIDE SEQUENCE</scope>
    <source>
        <strain evidence="2">NC1722</strain>
    </source>
</reference>
<dbReference type="EMBL" id="JAINUG010000014">
    <property type="protein sequence ID" value="KAJ8413864.1"/>
    <property type="molecule type" value="Genomic_DNA"/>
</dbReference>
<dbReference type="PANTHER" id="PTHR15154">
    <property type="entry name" value="HAMARTIN"/>
    <property type="match status" value="1"/>
</dbReference>
<evidence type="ECO:0008006" key="4">
    <source>
        <dbReference type="Google" id="ProtNLM"/>
    </source>
</evidence>
<dbReference type="AlphaFoldDB" id="A0AAD7WZH5"/>
<protein>
    <recommendedName>
        <fullName evidence="4">Hamartin</fullName>
    </recommendedName>
</protein>
<dbReference type="Proteomes" id="UP001221898">
    <property type="component" value="Unassembled WGS sequence"/>
</dbReference>
<dbReference type="InterPro" id="IPR016024">
    <property type="entry name" value="ARM-type_fold"/>
</dbReference>
<keyword evidence="3" id="KW-1185">Reference proteome</keyword>
<evidence type="ECO:0000313" key="3">
    <source>
        <dbReference type="Proteomes" id="UP001221898"/>
    </source>
</evidence>
<dbReference type="SUPFAM" id="SSF48371">
    <property type="entry name" value="ARM repeat"/>
    <property type="match status" value="1"/>
</dbReference>
<dbReference type="GO" id="GO:0051726">
    <property type="term" value="P:regulation of cell cycle"/>
    <property type="evidence" value="ECO:0007669"/>
    <property type="project" value="TreeGrafter"/>
</dbReference>
<dbReference type="InterPro" id="IPR007483">
    <property type="entry name" value="Hamartin"/>
</dbReference>
<dbReference type="GO" id="GO:0033596">
    <property type="term" value="C:TSC1-TSC2 complex"/>
    <property type="evidence" value="ECO:0007669"/>
    <property type="project" value="TreeGrafter"/>
</dbReference>
<evidence type="ECO:0000256" key="1">
    <source>
        <dbReference type="SAM" id="Phobius"/>
    </source>
</evidence>
<dbReference type="GO" id="GO:0032007">
    <property type="term" value="P:negative regulation of TOR signaling"/>
    <property type="evidence" value="ECO:0007669"/>
    <property type="project" value="TreeGrafter"/>
</dbReference>
<proteinExistence type="predicted"/>
<keyword evidence="1" id="KW-1133">Transmembrane helix</keyword>
<gene>
    <name evidence="2" type="ORF">AAFF_G00064620</name>
</gene>
<name>A0AAD7WZH5_9TELE</name>
<dbReference type="GO" id="GO:0008285">
    <property type="term" value="P:negative regulation of cell population proliferation"/>
    <property type="evidence" value="ECO:0007669"/>
    <property type="project" value="TreeGrafter"/>
</dbReference>
<keyword evidence="1" id="KW-0812">Transmembrane</keyword>